<dbReference type="VEuPathDB" id="MicrosporidiaDB:VICG_00656"/>
<dbReference type="RefSeq" id="XP_007604108.1">
    <property type="nucleotide sequence ID" value="XM_007604046.1"/>
</dbReference>
<gene>
    <name evidence="1" type="ORF">VICG_00656</name>
</gene>
<evidence type="ECO:0000313" key="1">
    <source>
        <dbReference type="EMBL" id="ELA42257.1"/>
    </source>
</evidence>
<organism evidence="1 2">
    <name type="scientific">Vittaforma corneae (strain ATCC 50505)</name>
    <name type="common">Microsporidian parasite</name>
    <name type="synonym">Nosema corneum</name>
    <dbReference type="NCBI Taxonomy" id="993615"/>
    <lineage>
        <taxon>Eukaryota</taxon>
        <taxon>Fungi</taxon>
        <taxon>Fungi incertae sedis</taxon>
        <taxon>Microsporidia</taxon>
        <taxon>Nosematidae</taxon>
        <taxon>Vittaforma</taxon>
    </lineage>
</organism>
<name>L2GPM2_VITCO</name>
<dbReference type="EMBL" id="JH370133">
    <property type="protein sequence ID" value="ELA42257.1"/>
    <property type="molecule type" value="Genomic_DNA"/>
</dbReference>
<keyword evidence="2" id="KW-1185">Reference proteome</keyword>
<protein>
    <submittedName>
        <fullName evidence="1">Uncharacterized protein</fullName>
    </submittedName>
</protein>
<dbReference type="OrthoDB" id="10531762at2759"/>
<proteinExistence type="predicted"/>
<dbReference type="Proteomes" id="UP000011082">
    <property type="component" value="Unassembled WGS sequence"/>
</dbReference>
<evidence type="ECO:0000313" key="2">
    <source>
        <dbReference type="Proteomes" id="UP000011082"/>
    </source>
</evidence>
<dbReference type="HOGENOM" id="CLU_1235872_0_0_1"/>
<dbReference type="InParanoid" id="L2GPM2"/>
<accession>L2GPM2</accession>
<reference evidence="2" key="1">
    <citation type="submission" date="2011-05" db="EMBL/GenBank/DDBJ databases">
        <title>The genome sequence of Vittaforma corneae strain ATCC 50505.</title>
        <authorList>
            <consortium name="The Broad Institute Genome Sequencing Platform"/>
            <person name="Cuomo C."/>
            <person name="Didier E."/>
            <person name="Bowers L."/>
            <person name="Young S.K."/>
            <person name="Zeng Q."/>
            <person name="Gargeya S."/>
            <person name="Fitzgerald M."/>
            <person name="Haas B."/>
            <person name="Abouelleil A."/>
            <person name="Alvarado L."/>
            <person name="Arachchi H.M."/>
            <person name="Berlin A."/>
            <person name="Chapman S.B."/>
            <person name="Gearin G."/>
            <person name="Goldberg J."/>
            <person name="Griggs A."/>
            <person name="Gujja S."/>
            <person name="Hansen M."/>
            <person name="Heiman D."/>
            <person name="Howarth C."/>
            <person name="Larimer J."/>
            <person name="Lui A."/>
            <person name="MacDonald P.J.P."/>
            <person name="McCowen C."/>
            <person name="Montmayeur A."/>
            <person name="Murphy C."/>
            <person name="Neiman D."/>
            <person name="Pearson M."/>
            <person name="Priest M."/>
            <person name="Roberts A."/>
            <person name="Saif S."/>
            <person name="Shea T."/>
            <person name="Sisk P."/>
            <person name="Stolte C."/>
            <person name="Sykes S."/>
            <person name="Wortman J."/>
            <person name="Nusbaum C."/>
            <person name="Birren B."/>
        </authorList>
    </citation>
    <scope>NUCLEOTIDE SEQUENCE [LARGE SCALE GENOMIC DNA]</scope>
    <source>
        <strain evidence="2">ATCC 50505</strain>
    </source>
</reference>
<sequence>MGNTEASDTLYNACKTRVDAFSQNSDVLEYLKANRKTKFNEDDVFSVLEGMSAQYCLAFYFLSESNRVINAKTYKLSFLFKNLESFPEEDLYYLSEGIKNQIFLCFDDFFIVIHMFFSVNLLKHTPIQNLLIFLLQNFDYKMREFLISTSILKELFFIEGGSTTFHFKLLKILLDSDNPMFTLFLGSLNLKINISEPIGCQKYFKPWYNSLREEKRLIKICFIQ</sequence>
<dbReference type="AlphaFoldDB" id="L2GPM2"/>
<dbReference type="GeneID" id="19881373"/>